<reference evidence="1 2" key="1">
    <citation type="submission" date="2018-05" db="EMBL/GenBank/DDBJ databases">
        <title>Genetic diversity of glacier-inhabiting Cryobacterium bacteria in China and description of Cryobacterium mengkeensis sp. nov. and Arthrobacter glacialis sp. nov.</title>
        <authorList>
            <person name="Liu Q."/>
            <person name="Xin Y.-H."/>
        </authorList>
    </citation>
    <scope>NUCLEOTIDE SEQUENCE [LARGE SCALE GENOMIC DNA]</scope>
    <source>
        <strain evidence="1 2">B7</strain>
    </source>
</reference>
<protein>
    <submittedName>
        <fullName evidence="1">Uncharacterized protein</fullName>
    </submittedName>
</protein>
<evidence type="ECO:0000313" key="1">
    <source>
        <dbReference type="EMBL" id="PYI37089.1"/>
    </source>
</evidence>
<comment type="caution">
    <text evidence="1">The sequence shown here is derived from an EMBL/GenBank/DDBJ whole genome shotgun (WGS) entry which is preliminary data.</text>
</comment>
<organism evidence="1 2">
    <name type="scientific">Arthrobacter psychrolactophilus</name>
    <dbReference type="NCBI Taxonomy" id="92442"/>
    <lineage>
        <taxon>Bacteria</taxon>
        <taxon>Bacillati</taxon>
        <taxon>Actinomycetota</taxon>
        <taxon>Actinomycetes</taxon>
        <taxon>Micrococcales</taxon>
        <taxon>Micrococcaceae</taxon>
        <taxon>Arthrobacter</taxon>
    </lineage>
</organism>
<dbReference type="EMBL" id="QJVC01000029">
    <property type="protein sequence ID" value="PYI37089.1"/>
    <property type="molecule type" value="Genomic_DNA"/>
</dbReference>
<gene>
    <name evidence="1" type="ORF">CVS30_17130</name>
</gene>
<dbReference type="AlphaFoldDB" id="A0A2V5IK96"/>
<evidence type="ECO:0000313" key="2">
    <source>
        <dbReference type="Proteomes" id="UP000247980"/>
    </source>
</evidence>
<accession>A0A2V5IK96</accession>
<name>A0A2V5IK96_9MICC</name>
<dbReference type="Proteomes" id="UP000247980">
    <property type="component" value="Unassembled WGS sequence"/>
</dbReference>
<sequence>MGVKDRPEAMALAHRGLTGAAWRTLDATRRKHLLSCAVAATEALHWLCAIDEQLEKGSTDYKSRRNHDTDGSVLLGLRHVRDRAMHQVVICTAEDVRSFFNPPPGGLFYIASSYPIWTPVEMLPLAEERHRNEKREKAYAVQVAESVAHKPIFRALKFLTRELTSKITLVSTDQPSWFRELSDKEKLAISESPMLRL</sequence>
<keyword evidence="2" id="KW-1185">Reference proteome</keyword>
<proteinExistence type="predicted"/>